<gene>
    <name evidence="1" type="ORF">FHK87_16435</name>
</gene>
<protein>
    <submittedName>
        <fullName evidence="1">Uncharacterized protein</fullName>
    </submittedName>
</protein>
<dbReference type="Proteomes" id="UP000315540">
    <property type="component" value="Unassembled WGS sequence"/>
</dbReference>
<name>A0A504JC71_9FLAO</name>
<evidence type="ECO:0000313" key="1">
    <source>
        <dbReference type="EMBL" id="TPN84519.1"/>
    </source>
</evidence>
<proteinExistence type="predicted"/>
<evidence type="ECO:0000313" key="2">
    <source>
        <dbReference type="Proteomes" id="UP000315540"/>
    </source>
</evidence>
<reference evidence="1 2" key="1">
    <citation type="submission" date="2019-06" db="EMBL/GenBank/DDBJ databases">
        <authorList>
            <person name="Meng X."/>
        </authorList>
    </citation>
    <scope>NUCLEOTIDE SEQUENCE [LARGE SCALE GENOMIC DNA]</scope>
    <source>
        <strain evidence="1 2">M625</strain>
    </source>
</reference>
<accession>A0A504JC71</accession>
<comment type="caution">
    <text evidence="1">The sequence shown here is derived from an EMBL/GenBank/DDBJ whole genome shotgun (WGS) entry which is preliminary data.</text>
</comment>
<keyword evidence="2" id="KW-1185">Reference proteome</keyword>
<sequence>MRLSFLNEEEQLHQISPTSWVEAIWYRVRLKETTYFPVKKSHTITYKIKVDCQKDVERPIYTYRLEKQDIKINNVQSNQVFDQINLRIAAIFNTLEYQTGHSAILERLLNFKEIKQKWEAEKKKLLAEFQGKAIQQYITLVDVSMTEELVSLRLKKDPFLMSYFGPYYTDISNSEQELIAKDYFAGHTIRYPLVQKQLQEIDTLLTLKGTGNGVITTTQQQALFDHLIKRGYLPEGTQNKKTVATLENKVVLDTLTGQIQHCVTKQALQIASQNVKTSITTIEKE</sequence>
<dbReference type="AlphaFoldDB" id="A0A504JC71"/>
<dbReference type="OrthoDB" id="1451406at2"/>
<dbReference type="RefSeq" id="WP_140594854.1">
    <property type="nucleotide sequence ID" value="NZ_VFWZ01000005.1"/>
</dbReference>
<organism evidence="1 2">
    <name type="scientific">Aquimarina algicola</name>
    <dbReference type="NCBI Taxonomy" id="2589995"/>
    <lineage>
        <taxon>Bacteria</taxon>
        <taxon>Pseudomonadati</taxon>
        <taxon>Bacteroidota</taxon>
        <taxon>Flavobacteriia</taxon>
        <taxon>Flavobacteriales</taxon>
        <taxon>Flavobacteriaceae</taxon>
        <taxon>Aquimarina</taxon>
    </lineage>
</organism>
<dbReference type="EMBL" id="VFWZ01000005">
    <property type="protein sequence ID" value="TPN84519.1"/>
    <property type="molecule type" value="Genomic_DNA"/>
</dbReference>